<reference evidence="9 10" key="1">
    <citation type="submission" date="2018-12" db="EMBL/GenBank/DDBJ databases">
        <authorList>
            <consortium name="Pathogen Informatics"/>
        </authorList>
    </citation>
    <scope>NUCLEOTIDE SEQUENCE [LARGE SCALE GENOMIC DNA]</scope>
    <source>
        <strain evidence="9 10">NCTC11923</strain>
    </source>
</reference>
<keyword evidence="3" id="KW-0547">Nucleotide-binding</keyword>
<dbReference type="PANTHER" id="PTHR43671">
    <property type="entry name" value="SERINE/THREONINE-PROTEIN KINASE NEK"/>
    <property type="match status" value="1"/>
</dbReference>
<dbReference type="Proteomes" id="UP000276899">
    <property type="component" value="Chromosome"/>
</dbReference>
<keyword evidence="2 9" id="KW-0808">Transferase</keyword>
<dbReference type="InterPro" id="IPR011009">
    <property type="entry name" value="Kinase-like_dom_sf"/>
</dbReference>
<evidence type="ECO:0000256" key="4">
    <source>
        <dbReference type="ARBA" id="ARBA00022777"/>
    </source>
</evidence>
<keyword evidence="7" id="KW-0812">Transmembrane</keyword>
<dbReference type="PROSITE" id="PS50011">
    <property type="entry name" value="PROTEIN_KINASE_DOM"/>
    <property type="match status" value="1"/>
</dbReference>
<dbReference type="InterPro" id="IPR050660">
    <property type="entry name" value="NEK_Ser/Thr_kinase"/>
</dbReference>
<dbReference type="CDD" id="cd14014">
    <property type="entry name" value="STKc_PknB_like"/>
    <property type="match status" value="1"/>
</dbReference>
<gene>
    <name evidence="9" type="primary">pknB_2</name>
    <name evidence="9" type="ORF">NCTC11923_02370</name>
</gene>
<evidence type="ECO:0000256" key="2">
    <source>
        <dbReference type="ARBA" id="ARBA00022679"/>
    </source>
</evidence>
<keyword evidence="10" id="KW-1185">Reference proteome</keyword>
<dbReference type="GO" id="GO:0005524">
    <property type="term" value="F:ATP binding"/>
    <property type="evidence" value="ECO:0007669"/>
    <property type="project" value="UniProtKB-KW"/>
</dbReference>
<accession>A0A3S4WIE7</accession>
<evidence type="ECO:0000256" key="1">
    <source>
        <dbReference type="ARBA" id="ARBA00012513"/>
    </source>
</evidence>
<keyword evidence="7" id="KW-0472">Membrane</keyword>
<name>A0A3S4WIE7_9ACTO</name>
<feature type="transmembrane region" description="Helical" evidence="7">
    <location>
        <begin position="429"/>
        <end position="450"/>
    </location>
</feature>
<feature type="compositionally biased region" description="Low complexity" evidence="6">
    <location>
        <begin position="404"/>
        <end position="421"/>
    </location>
</feature>
<dbReference type="PANTHER" id="PTHR43671:SF13">
    <property type="entry name" value="SERINE_THREONINE-PROTEIN KINASE NEK2"/>
    <property type="match status" value="1"/>
</dbReference>
<dbReference type="KEGG" id="asla:NCTC11923_02370"/>
<dbReference type="InterPro" id="IPR000719">
    <property type="entry name" value="Prot_kinase_dom"/>
</dbReference>
<sequence>MTDSPAPYRLGSSYLLEAPVGAGAQGEVWHGRRVDSEEPLAFKILRSDLVDNPDVVERFIKERSTLLRVRSPYVVAIRDVVIEGATFAIVMDYVDGGDLRDLLRAEGSLQPANLAAIGSCIAQGLAAVHEAGVVHRDVKPANILLASAGGWAGQEAGGVQTLVSSGFEMGGQRRLLIPKVADFGVARICDTLTSAQATGVIGTPLYMAPEILSVQAPTPAADIYSLGIMLYEMACGTTPFTGDAARLLAQHARRDPGRPQGVPDALWEVVAAMLAKHPSARPPLEAVIHRLDALQTELAGLPAAPVLAAPPESAISQAPYDWDQPAPGGAPAPAGPASAPSSPVGTAPGTPSGPWAATVAGTTAPTLSAQLSGLPAATPPTAIGDGAMPGGPLPPPTQGPLAISSGMAPGSPAPAAAAAPGGRRRRRRLWIPALAVVLVIALAAGGFLLWRHYRDQGSVQAGWLISLPEASRAREDMRVSKISELRISPDGSMLAGESGSTWSLYDLSAAATDSVWSGECSEAAFWSSEALLCTQSGDKRVLVSRDGSTSAVPGPSESTLIGAAEERTILVDADVFDGDLIALDAEGKEAWRAYGKYSEGIVRNGFVLTYESESHAIQVLSAQTGAVLTSVRDEEPDFSDDGAGSPPGGFDLTLSTQAFARLTKDGATIYDAEGTTTQTITGDFSGTVNVATSTPLSPEALAEAYRASSARPSSHYAVGPNGVEEVAVDIHACTATAKGKALEIPKRSEGQTCLIKPLGIIGGDILVAQVGEPSDAQTESVLGLSLDDGSVVWKAAGTYRGVAPTEEGGRLIVSHGANPSDIAVVSLSEK</sequence>
<dbReference type="Gene3D" id="3.30.200.20">
    <property type="entry name" value="Phosphorylase Kinase, domain 1"/>
    <property type="match status" value="1"/>
</dbReference>
<dbReference type="Pfam" id="PF00069">
    <property type="entry name" value="Pkinase"/>
    <property type="match status" value="1"/>
</dbReference>
<evidence type="ECO:0000256" key="3">
    <source>
        <dbReference type="ARBA" id="ARBA00022741"/>
    </source>
</evidence>
<dbReference type="EC" id="2.7.11.1" evidence="1"/>
<feature type="compositionally biased region" description="Low complexity" evidence="6">
    <location>
        <begin position="335"/>
        <end position="349"/>
    </location>
</feature>
<evidence type="ECO:0000256" key="6">
    <source>
        <dbReference type="SAM" id="MobiDB-lite"/>
    </source>
</evidence>
<dbReference type="RefSeq" id="WP_026427983.1">
    <property type="nucleotide sequence ID" value="NZ_LR134363.1"/>
</dbReference>
<evidence type="ECO:0000259" key="8">
    <source>
        <dbReference type="PROSITE" id="PS50011"/>
    </source>
</evidence>
<feature type="compositionally biased region" description="Polar residues" evidence="6">
    <location>
        <begin position="360"/>
        <end position="371"/>
    </location>
</feature>
<dbReference type="STRING" id="1278298.GCA_000428685_01360"/>
<dbReference type="GO" id="GO:0004674">
    <property type="term" value="F:protein serine/threonine kinase activity"/>
    <property type="evidence" value="ECO:0007669"/>
    <property type="project" value="UniProtKB-EC"/>
</dbReference>
<dbReference type="Gene3D" id="1.10.510.10">
    <property type="entry name" value="Transferase(Phosphotransferase) domain 1"/>
    <property type="match status" value="1"/>
</dbReference>
<keyword evidence="5" id="KW-0067">ATP-binding</keyword>
<feature type="domain" description="Protein kinase" evidence="8">
    <location>
        <begin position="14"/>
        <end position="294"/>
    </location>
</feature>
<evidence type="ECO:0000256" key="7">
    <source>
        <dbReference type="SAM" id="Phobius"/>
    </source>
</evidence>
<evidence type="ECO:0000313" key="9">
    <source>
        <dbReference type="EMBL" id="VEG75696.1"/>
    </source>
</evidence>
<feature type="region of interest" description="Disordered" evidence="6">
    <location>
        <begin position="317"/>
        <end position="422"/>
    </location>
</feature>
<protein>
    <recommendedName>
        <fullName evidence="1">non-specific serine/threonine protein kinase</fullName>
        <ecNumber evidence="1">2.7.11.1</ecNumber>
    </recommendedName>
</protein>
<keyword evidence="7" id="KW-1133">Transmembrane helix</keyword>
<dbReference type="SMART" id="SM00220">
    <property type="entry name" value="S_TKc"/>
    <property type="match status" value="1"/>
</dbReference>
<evidence type="ECO:0000256" key="5">
    <source>
        <dbReference type="ARBA" id="ARBA00022840"/>
    </source>
</evidence>
<dbReference type="SUPFAM" id="SSF56112">
    <property type="entry name" value="Protein kinase-like (PK-like)"/>
    <property type="match status" value="1"/>
</dbReference>
<evidence type="ECO:0000313" key="10">
    <source>
        <dbReference type="Proteomes" id="UP000276899"/>
    </source>
</evidence>
<keyword evidence="4 9" id="KW-0418">Kinase</keyword>
<dbReference type="PROSITE" id="PS00108">
    <property type="entry name" value="PROTEIN_KINASE_ST"/>
    <property type="match status" value="1"/>
</dbReference>
<organism evidence="9 10">
    <name type="scientific">Actinomyces slackii</name>
    <dbReference type="NCBI Taxonomy" id="52774"/>
    <lineage>
        <taxon>Bacteria</taxon>
        <taxon>Bacillati</taxon>
        <taxon>Actinomycetota</taxon>
        <taxon>Actinomycetes</taxon>
        <taxon>Actinomycetales</taxon>
        <taxon>Actinomycetaceae</taxon>
        <taxon>Actinomyces</taxon>
    </lineage>
</organism>
<proteinExistence type="predicted"/>
<dbReference type="AlphaFoldDB" id="A0A3S4WIE7"/>
<dbReference type="InterPro" id="IPR008271">
    <property type="entry name" value="Ser/Thr_kinase_AS"/>
</dbReference>
<dbReference type="EMBL" id="LR134363">
    <property type="protein sequence ID" value="VEG75696.1"/>
    <property type="molecule type" value="Genomic_DNA"/>
</dbReference>